<gene>
    <name evidence="1" type="ORF">PR048_020541</name>
</gene>
<sequence>MTSRSMGNFDVCCKKTLLKVHKIHGTSVAKHSSKFCDLLVKVEVVVQSVATSNSNMRSSRGIKIDARLNVNIVHEALTKDHLECANDAKHHYYFFFFPRQFFQEYFDYVFGRPRVDVCSACESFPV</sequence>
<name>A0ABQ9H6J9_9NEOP</name>
<organism evidence="1 2">
    <name type="scientific">Dryococelus australis</name>
    <dbReference type="NCBI Taxonomy" id="614101"/>
    <lineage>
        <taxon>Eukaryota</taxon>
        <taxon>Metazoa</taxon>
        <taxon>Ecdysozoa</taxon>
        <taxon>Arthropoda</taxon>
        <taxon>Hexapoda</taxon>
        <taxon>Insecta</taxon>
        <taxon>Pterygota</taxon>
        <taxon>Neoptera</taxon>
        <taxon>Polyneoptera</taxon>
        <taxon>Phasmatodea</taxon>
        <taxon>Verophasmatodea</taxon>
        <taxon>Anareolatae</taxon>
        <taxon>Phasmatidae</taxon>
        <taxon>Eurycanthinae</taxon>
        <taxon>Dryococelus</taxon>
    </lineage>
</organism>
<reference evidence="1 2" key="1">
    <citation type="submission" date="2023-02" db="EMBL/GenBank/DDBJ databases">
        <title>LHISI_Scaffold_Assembly.</title>
        <authorList>
            <person name="Stuart O.P."/>
            <person name="Cleave R."/>
            <person name="Magrath M.J.L."/>
            <person name="Mikheyev A.S."/>
        </authorList>
    </citation>
    <scope>NUCLEOTIDE SEQUENCE [LARGE SCALE GENOMIC DNA]</scope>
    <source>
        <strain evidence="1">Daus_M_001</strain>
        <tissue evidence="1">Leg muscle</tissue>
    </source>
</reference>
<evidence type="ECO:0000313" key="2">
    <source>
        <dbReference type="Proteomes" id="UP001159363"/>
    </source>
</evidence>
<accession>A0ABQ9H6J9</accession>
<comment type="caution">
    <text evidence="1">The sequence shown here is derived from an EMBL/GenBank/DDBJ whole genome shotgun (WGS) entry which is preliminary data.</text>
</comment>
<evidence type="ECO:0000313" key="1">
    <source>
        <dbReference type="EMBL" id="KAJ8879920.1"/>
    </source>
</evidence>
<dbReference type="EMBL" id="JARBHB010000007">
    <property type="protein sequence ID" value="KAJ8879920.1"/>
    <property type="molecule type" value="Genomic_DNA"/>
</dbReference>
<keyword evidence="2" id="KW-1185">Reference proteome</keyword>
<protein>
    <submittedName>
        <fullName evidence="1">Uncharacterized protein</fullName>
    </submittedName>
</protein>
<dbReference type="Proteomes" id="UP001159363">
    <property type="component" value="Chromosome 6"/>
</dbReference>
<proteinExistence type="predicted"/>